<reference evidence="3 4" key="1">
    <citation type="submission" date="2014-04" db="EMBL/GenBank/DDBJ databases">
        <authorList>
            <consortium name="DOE Joint Genome Institute"/>
            <person name="Kuo A."/>
            <person name="Tarkka M."/>
            <person name="Buscot F."/>
            <person name="Kohler A."/>
            <person name="Nagy L.G."/>
            <person name="Floudas D."/>
            <person name="Copeland A."/>
            <person name="Barry K.W."/>
            <person name="Cichocki N."/>
            <person name="Veneault-Fourrey C."/>
            <person name="LaButti K."/>
            <person name="Lindquist E.A."/>
            <person name="Lipzen A."/>
            <person name="Lundell T."/>
            <person name="Morin E."/>
            <person name="Murat C."/>
            <person name="Sun H."/>
            <person name="Tunlid A."/>
            <person name="Henrissat B."/>
            <person name="Grigoriev I.V."/>
            <person name="Hibbett D.S."/>
            <person name="Martin F."/>
            <person name="Nordberg H.P."/>
            <person name="Cantor M.N."/>
            <person name="Hua S.X."/>
        </authorList>
    </citation>
    <scope>NUCLEOTIDE SEQUENCE [LARGE SCALE GENOMIC DNA]</scope>
    <source>
        <strain evidence="3 4">F 1598</strain>
    </source>
</reference>
<dbReference type="SUPFAM" id="SSF53067">
    <property type="entry name" value="Actin-like ATPase domain"/>
    <property type="match status" value="1"/>
</dbReference>
<dbReference type="GO" id="GO:0140662">
    <property type="term" value="F:ATP-dependent protein folding chaperone"/>
    <property type="evidence" value="ECO:0007669"/>
    <property type="project" value="InterPro"/>
</dbReference>
<gene>
    <name evidence="3" type="ORF">PILCRDRAFT_7515</name>
</gene>
<name>A0A0C3FY15_PILCF</name>
<dbReference type="HOGENOM" id="CLU_1619663_0_0_1"/>
<dbReference type="InterPro" id="IPR043129">
    <property type="entry name" value="ATPase_NBD"/>
</dbReference>
<keyword evidence="2" id="KW-0067">ATP-binding</keyword>
<dbReference type="OrthoDB" id="2958027at2759"/>
<keyword evidence="4" id="KW-1185">Reference proteome</keyword>
<dbReference type="STRING" id="765440.A0A0C3FY15"/>
<dbReference type="GO" id="GO:0005524">
    <property type="term" value="F:ATP binding"/>
    <property type="evidence" value="ECO:0007669"/>
    <property type="project" value="UniProtKB-KW"/>
</dbReference>
<dbReference type="PRINTS" id="PR00301">
    <property type="entry name" value="HEATSHOCK70"/>
</dbReference>
<dbReference type="EMBL" id="KN832992">
    <property type="protein sequence ID" value="KIM83101.1"/>
    <property type="molecule type" value="Genomic_DNA"/>
</dbReference>
<dbReference type="Proteomes" id="UP000054166">
    <property type="component" value="Unassembled WGS sequence"/>
</dbReference>
<dbReference type="PANTHER" id="PTHR19375">
    <property type="entry name" value="HEAT SHOCK PROTEIN 70KDA"/>
    <property type="match status" value="1"/>
</dbReference>
<organism evidence="3 4">
    <name type="scientific">Piloderma croceum (strain F 1598)</name>
    <dbReference type="NCBI Taxonomy" id="765440"/>
    <lineage>
        <taxon>Eukaryota</taxon>
        <taxon>Fungi</taxon>
        <taxon>Dikarya</taxon>
        <taxon>Basidiomycota</taxon>
        <taxon>Agaricomycotina</taxon>
        <taxon>Agaricomycetes</taxon>
        <taxon>Agaricomycetidae</taxon>
        <taxon>Atheliales</taxon>
        <taxon>Atheliaceae</taxon>
        <taxon>Piloderma</taxon>
    </lineage>
</organism>
<accession>A0A0C3FY15</accession>
<evidence type="ECO:0000313" key="4">
    <source>
        <dbReference type="Proteomes" id="UP000054166"/>
    </source>
</evidence>
<dbReference type="InParanoid" id="A0A0C3FY15"/>
<evidence type="ECO:0000256" key="1">
    <source>
        <dbReference type="ARBA" id="ARBA00022741"/>
    </source>
</evidence>
<dbReference type="InterPro" id="IPR013126">
    <property type="entry name" value="Hsp_70_fam"/>
</dbReference>
<dbReference type="Gene3D" id="3.30.420.40">
    <property type="match status" value="2"/>
</dbReference>
<evidence type="ECO:0000256" key="2">
    <source>
        <dbReference type="ARBA" id="ARBA00022840"/>
    </source>
</evidence>
<protein>
    <submittedName>
        <fullName evidence="3">Uncharacterized protein</fullName>
    </submittedName>
</protein>
<proteinExistence type="predicted"/>
<dbReference type="AlphaFoldDB" id="A0A0C3FY15"/>
<evidence type="ECO:0000313" key="3">
    <source>
        <dbReference type="EMBL" id="KIM83101.1"/>
    </source>
</evidence>
<reference evidence="4" key="2">
    <citation type="submission" date="2015-01" db="EMBL/GenBank/DDBJ databases">
        <title>Evolutionary Origins and Diversification of the Mycorrhizal Mutualists.</title>
        <authorList>
            <consortium name="DOE Joint Genome Institute"/>
            <consortium name="Mycorrhizal Genomics Consortium"/>
            <person name="Kohler A."/>
            <person name="Kuo A."/>
            <person name="Nagy L.G."/>
            <person name="Floudas D."/>
            <person name="Copeland A."/>
            <person name="Barry K.W."/>
            <person name="Cichocki N."/>
            <person name="Veneault-Fourrey C."/>
            <person name="LaButti K."/>
            <person name="Lindquist E.A."/>
            <person name="Lipzen A."/>
            <person name="Lundell T."/>
            <person name="Morin E."/>
            <person name="Murat C."/>
            <person name="Riley R."/>
            <person name="Ohm R."/>
            <person name="Sun H."/>
            <person name="Tunlid A."/>
            <person name="Henrissat B."/>
            <person name="Grigoriev I.V."/>
            <person name="Hibbett D.S."/>
            <person name="Martin F."/>
        </authorList>
    </citation>
    <scope>NUCLEOTIDE SEQUENCE [LARGE SCALE GENOMIC DNA]</scope>
    <source>
        <strain evidence="4">F 1598</strain>
    </source>
</reference>
<keyword evidence="1" id="KW-0547">Nucleotide-binding</keyword>
<sequence length="182" mass="20331">MFTREWREVDETIARNPKFNVDAQSFASRVIENADDGRKRLAVVAFTNHGERLVISPAKRQAIVNSANTVFAFKHHIGRNSANTIFAFKRHIGRKFEVKEVTEDAAHWQQSTRTYHHTYNFGSTSVSSHAVITVPAYSNNAQRQATEDAVQMAGLDVLRVIKELPAAALAYGLNHANSSILP</sequence>
<dbReference type="Pfam" id="PF00012">
    <property type="entry name" value="HSP70"/>
    <property type="match status" value="2"/>
</dbReference>